<proteinExistence type="predicted"/>
<dbReference type="RefSeq" id="WP_192009280.1">
    <property type="nucleotide sequence ID" value="NZ_JACYTQ010000002.1"/>
</dbReference>
<feature type="domain" description="LTD" evidence="2">
    <location>
        <begin position="406"/>
        <end position="553"/>
    </location>
</feature>
<dbReference type="Gene3D" id="2.60.40.4070">
    <property type="match status" value="1"/>
</dbReference>
<evidence type="ECO:0000259" key="2">
    <source>
        <dbReference type="PROSITE" id="PS51841"/>
    </source>
</evidence>
<dbReference type="InterPro" id="IPR001322">
    <property type="entry name" value="Lamin_tail_dom"/>
</dbReference>
<dbReference type="Pfam" id="PF13205">
    <property type="entry name" value="Big_5"/>
    <property type="match status" value="1"/>
</dbReference>
<keyword evidence="1" id="KW-0732">Signal</keyword>
<dbReference type="Pfam" id="PF00932">
    <property type="entry name" value="LTD"/>
    <property type="match status" value="2"/>
</dbReference>
<name>A0ABR9AHZ1_9BACT</name>
<dbReference type="Gene3D" id="2.60.40.1260">
    <property type="entry name" value="Lamin Tail domain"/>
    <property type="match status" value="1"/>
</dbReference>
<organism evidence="3 4">
    <name type="scientific">Echinicola arenosa</name>
    <dbReference type="NCBI Taxonomy" id="2774144"/>
    <lineage>
        <taxon>Bacteria</taxon>
        <taxon>Pseudomonadati</taxon>
        <taxon>Bacteroidota</taxon>
        <taxon>Cytophagia</taxon>
        <taxon>Cytophagales</taxon>
        <taxon>Cyclobacteriaceae</taxon>
        <taxon>Echinicola</taxon>
    </lineage>
</organism>
<keyword evidence="4" id="KW-1185">Reference proteome</keyword>
<dbReference type="EMBL" id="JACYTQ010000002">
    <property type="protein sequence ID" value="MBD8488413.1"/>
    <property type="molecule type" value="Genomic_DNA"/>
</dbReference>
<gene>
    <name evidence="3" type="ORF">IFO69_06600</name>
</gene>
<accession>A0ABR9AHZ1</accession>
<evidence type="ECO:0000256" key="1">
    <source>
        <dbReference type="ARBA" id="ARBA00022729"/>
    </source>
</evidence>
<feature type="domain" description="LTD" evidence="2">
    <location>
        <begin position="139"/>
        <end position="264"/>
    </location>
</feature>
<protein>
    <submittedName>
        <fullName evidence="3">Lamin tail domain-containing protein</fullName>
    </submittedName>
</protein>
<dbReference type="InterPro" id="IPR014755">
    <property type="entry name" value="Cu-Rt/internalin_Ig-like"/>
</dbReference>
<reference evidence="3 4" key="1">
    <citation type="submission" date="2020-09" db="EMBL/GenBank/DDBJ databases">
        <title>Echinicola sp. CAU 1574 isolated from sand of Sido Beach.</title>
        <authorList>
            <person name="Kim W."/>
        </authorList>
    </citation>
    <scope>NUCLEOTIDE SEQUENCE [LARGE SCALE GENOMIC DNA]</scope>
    <source>
        <strain evidence="3 4">CAU 1574</strain>
    </source>
</reference>
<sequence length="697" mass="77644">MNKRPLEETPNNLIHHTNTSIPILFGFTNSQLKTQNSRIESKGQFNSPPINPDTIPAKIVHVNRRSKNSIMVTFDKPLDPVFSVIPNFYDIDGRAPIEVTWANSSFQVILNFEYPIDSLNCTLKVSGVLDSNGNKIVRESFSFKTNRKANVAQKELVINEVMAAPKNGNPLPYAEYIEIYNTSDRTIALGGFHLKNSSRSAVFPVSTVSPGEYAIIVDEDDASAFSAFGKVIGLSTWPRFVNSSDQVILCDPNDQIIDQLSYNQQSYGSSDKANNGYSLEVVNPFSSCNQSLLLKASEDPSKGTPGRENSIFDNTPDMVAPRLLKALASDPSTIILQFNESLNTDLSNVTWGFNKTVELTEAFVSPENSTEIILKLKNNLSEKTAYQITVTDLYDCAGNSIDLSFNTANFQIPSEAEIGEILLNEILFNPRSGTPKFVEIYNHSSKYIDLANWKLANVSQDAIDNRKIIEEKTLIIAPFDYLVVTTDINLLHQEYPKGVVSKWIEINNLPSYPIAEGSVVLLNPEESLQERFDYSDKFHHELIQNTKGVSLERFTPEHETNEPKNWHSAASTEGFATPGYKNSQSLELNDLNQEIQISPKVFLPDATGEQPFTTISYKMTEPGYFGSIKIYGTDGQLIKTICQNESWGIVGFYTWSGTNEAGIKVRPGYYIALVEMVHLNGQVSTIKETIIVGSKLQ</sequence>
<dbReference type="Gene3D" id="2.60.40.1220">
    <property type="match status" value="2"/>
</dbReference>
<dbReference type="PROSITE" id="PS51841">
    <property type="entry name" value="LTD"/>
    <property type="match status" value="2"/>
</dbReference>
<dbReference type="InterPro" id="IPR036415">
    <property type="entry name" value="Lamin_tail_dom_sf"/>
</dbReference>
<evidence type="ECO:0000313" key="3">
    <source>
        <dbReference type="EMBL" id="MBD8488413.1"/>
    </source>
</evidence>
<evidence type="ECO:0000313" key="4">
    <source>
        <dbReference type="Proteomes" id="UP000647133"/>
    </source>
</evidence>
<dbReference type="Proteomes" id="UP000647133">
    <property type="component" value="Unassembled WGS sequence"/>
</dbReference>
<dbReference type="SUPFAM" id="SSF74853">
    <property type="entry name" value="Lamin A/C globular tail domain"/>
    <property type="match status" value="2"/>
</dbReference>
<dbReference type="InterPro" id="IPR032812">
    <property type="entry name" value="SbsA_Ig"/>
</dbReference>
<comment type="caution">
    <text evidence="3">The sequence shown here is derived from an EMBL/GenBank/DDBJ whole genome shotgun (WGS) entry which is preliminary data.</text>
</comment>